<reference evidence="2 3" key="1">
    <citation type="submission" date="2018-11" db="EMBL/GenBank/DDBJ databases">
        <authorList>
            <consortium name="Pathogen Informatics"/>
        </authorList>
    </citation>
    <scope>NUCLEOTIDE SEQUENCE [LARGE SCALE GENOMIC DNA]</scope>
</reference>
<keyword evidence="3" id="KW-1185">Reference proteome</keyword>
<proteinExistence type="predicted"/>
<keyword evidence="1" id="KW-0175">Coiled coil</keyword>
<accession>A0A3P6UU45</accession>
<feature type="coiled-coil region" evidence="1">
    <location>
        <begin position="163"/>
        <end position="197"/>
    </location>
</feature>
<sequence length="259" mass="28421">MNERMTELQAGLRNTLTEYKSLQQNVSFVLTQKDTVLAEAKLTNISLQHKPELGRSELANLQASFDELDRAGHSMGMCWPRKVFSPQHTMTELQASIEAYRRVAADRKTTILNEVSDSNEGQPGVKAESDETLPWNPCCVSAVSFIAALARAEPMQFSLIRDLSRLRSLSRELKALLESLQMEVEFKHAEIADKSRQLILLEADTADFLRGLVVTLLVAASALGNPPGGPPTGWRCLYASDVSGCADVTGTGVGNLLFK</sequence>
<evidence type="ECO:0000313" key="3">
    <source>
        <dbReference type="Proteomes" id="UP000281553"/>
    </source>
</evidence>
<organism evidence="2 3">
    <name type="scientific">Dibothriocephalus latus</name>
    <name type="common">Fish tapeworm</name>
    <name type="synonym">Diphyllobothrium latum</name>
    <dbReference type="NCBI Taxonomy" id="60516"/>
    <lineage>
        <taxon>Eukaryota</taxon>
        <taxon>Metazoa</taxon>
        <taxon>Spiralia</taxon>
        <taxon>Lophotrochozoa</taxon>
        <taxon>Platyhelminthes</taxon>
        <taxon>Cestoda</taxon>
        <taxon>Eucestoda</taxon>
        <taxon>Diphyllobothriidea</taxon>
        <taxon>Diphyllobothriidae</taxon>
        <taxon>Dibothriocephalus</taxon>
    </lineage>
</organism>
<dbReference type="EMBL" id="UYRU01043592">
    <property type="protein sequence ID" value="VDK82938.1"/>
    <property type="molecule type" value="Genomic_DNA"/>
</dbReference>
<evidence type="ECO:0000256" key="1">
    <source>
        <dbReference type="SAM" id="Coils"/>
    </source>
</evidence>
<evidence type="ECO:0000313" key="2">
    <source>
        <dbReference type="EMBL" id="VDK82938.1"/>
    </source>
</evidence>
<dbReference type="Proteomes" id="UP000281553">
    <property type="component" value="Unassembled WGS sequence"/>
</dbReference>
<protein>
    <submittedName>
        <fullName evidence="2">Uncharacterized protein</fullName>
    </submittedName>
</protein>
<dbReference type="AlphaFoldDB" id="A0A3P6UU45"/>
<gene>
    <name evidence="2" type="ORF">DILT_LOCUS3399</name>
</gene>
<name>A0A3P6UU45_DIBLA</name>